<evidence type="ECO:0000256" key="4">
    <source>
        <dbReference type="RuleBase" id="RU003560"/>
    </source>
</evidence>
<dbReference type="AlphaFoldDB" id="A0A2W2CN11"/>
<comment type="similarity">
    <text evidence="2 4">Belongs to the class-III pyridoxal-phosphate-dependent aminotransferase family.</text>
</comment>
<protein>
    <submittedName>
        <fullName evidence="5">Aspartate aminotransferase family protein</fullName>
    </submittedName>
</protein>
<dbReference type="Gene3D" id="3.90.1150.10">
    <property type="entry name" value="Aspartate Aminotransferase, domain 1"/>
    <property type="match status" value="1"/>
</dbReference>
<dbReference type="Gene3D" id="3.40.640.10">
    <property type="entry name" value="Type I PLP-dependent aspartate aminotransferase-like (Major domain)"/>
    <property type="match status" value="1"/>
</dbReference>
<dbReference type="OrthoDB" id="9801052at2"/>
<evidence type="ECO:0000256" key="1">
    <source>
        <dbReference type="ARBA" id="ARBA00001933"/>
    </source>
</evidence>
<dbReference type="SUPFAM" id="SSF53383">
    <property type="entry name" value="PLP-dependent transferases"/>
    <property type="match status" value="1"/>
</dbReference>
<accession>A0A2W2CN11</accession>
<name>A0A2W2CN11_9ACTN</name>
<keyword evidence="5" id="KW-0808">Transferase</keyword>
<keyword evidence="5" id="KW-0032">Aminotransferase</keyword>
<dbReference type="PIRSF" id="PIRSF000521">
    <property type="entry name" value="Transaminase_4ab_Lys_Orn"/>
    <property type="match status" value="1"/>
</dbReference>
<evidence type="ECO:0000256" key="2">
    <source>
        <dbReference type="ARBA" id="ARBA00008954"/>
    </source>
</evidence>
<proteinExistence type="inferred from homology"/>
<comment type="caution">
    <text evidence="5">The sequence shown here is derived from an EMBL/GenBank/DDBJ whole genome shotgun (WGS) entry which is preliminary data.</text>
</comment>
<dbReference type="GO" id="GO:0030170">
    <property type="term" value="F:pyridoxal phosphate binding"/>
    <property type="evidence" value="ECO:0007669"/>
    <property type="project" value="InterPro"/>
</dbReference>
<dbReference type="CDD" id="cd00610">
    <property type="entry name" value="OAT_like"/>
    <property type="match status" value="1"/>
</dbReference>
<comment type="cofactor">
    <cofactor evidence="1">
        <name>pyridoxal 5'-phosphate</name>
        <dbReference type="ChEBI" id="CHEBI:597326"/>
    </cofactor>
</comment>
<dbReference type="InterPro" id="IPR015421">
    <property type="entry name" value="PyrdxlP-dep_Trfase_major"/>
</dbReference>
<organism evidence="5 6">
    <name type="scientific">Micromonospora endophytica</name>
    <dbReference type="NCBI Taxonomy" id="515350"/>
    <lineage>
        <taxon>Bacteria</taxon>
        <taxon>Bacillati</taxon>
        <taxon>Actinomycetota</taxon>
        <taxon>Actinomycetes</taxon>
        <taxon>Micromonosporales</taxon>
        <taxon>Micromonosporaceae</taxon>
        <taxon>Micromonospora</taxon>
    </lineage>
</organism>
<evidence type="ECO:0000313" key="6">
    <source>
        <dbReference type="Proteomes" id="UP000248627"/>
    </source>
</evidence>
<dbReference type="FunFam" id="3.40.640.10:FF:000004">
    <property type="entry name" value="Acetylornithine aminotransferase"/>
    <property type="match status" value="1"/>
</dbReference>
<dbReference type="PANTHER" id="PTHR43094">
    <property type="entry name" value="AMINOTRANSFERASE"/>
    <property type="match status" value="1"/>
</dbReference>
<keyword evidence="3 4" id="KW-0663">Pyridoxal phosphate</keyword>
<reference evidence="5 6" key="1">
    <citation type="submission" date="2018-01" db="EMBL/GenBank/DDBJ databases">
        <title>Draft genome sequence of Jishengella endophytica.</title>
        <authorList>
            <person name="Sahin N."/>
            <person name="Ay H."/>
            <person name="Saygin H."/>
        </authorList>
    </citation>
    <scope>NUCLEOTIDE SEQUENCE [LARGE SCALE GENOMIC DNA]</scope>
    <source>
        <strain evidence="5 6">DSM 45430</strain>
    </source>
</reference>
<dbReference type="PANTHER" id="PTHR43094:SF1">
    <property type="entry name" value="AMINOTRANSFERASE CLASS-III"/>
    <property type="match status" value="1"/>
</dbReference>
<dbReference type="GO" id="GO:0008483">
    <property type="term" value="F:transaminase activity"/>
    <property type="evidence" value="ECO:0007669"/>
    <property type="project" value="UniProtKB-KW"/>
</dbReference>
<dbReference type="Pfam" id="PF00202">
    <property type="entry name" value="Aminotran_3"/>
    <property type="match status" value="1"/>
</dbReference>
<keyword evidence="6" id="KW-1185">Reference proteome</keyword>
<sequence>MPGVRSAPSTVGCVDDPSTLGRWDARFLWHPWSASVPAEPRLMLVAGDGCDVVDVGGRRFLDARGGLFNATVGYGRSEVVKAIREQTAALMTYGLGAASTPPVVRLAAQLAELFGRPLTRTLFVNSGSEATEAAVKIARWYHALRGEPSRQVILSLADGYHGTTASAVAMTRLEATRSGVAPLPEGFVTVPTPRCVDCGRGSLHGDCVVPGPQTVEETIVRLGPGAVAAFMVEPVLGVGGIVPLPAGYLMAVRRICDEHGVLLIVDEVLTGFGRTGAWFAHQAAGVLPDLVTTAKGLAAGYVPLAAVTARQGVFDVFAADPVVGGLRHGHTTSGHAVAAAAALAVLQVIADNDLVAHAAEVGATLLGRLRADLGRVPGVREVRGHGLLIGVQLDSVVRAAAVTAACQRAGVLVRQQKEVVAVAPPLIVTSAQAARIADTLTQATTDTAETMS</sequence>
<dbReference type="InterPro" id="IPR005814">
    <property type="entry name" value="Aminotrans_3"/>
</dbReference>
<dbReference type="InterPro" id="IPR015422">
    <property type="entry name" value="PyrdxlP-dep_Trfase_small"/>
</dbReference>
<dbReference type="InterPro" id="IPR049704">
    <property type="entry name" value="Aminotrans_3_PPA_site"/>
</dbReference>
<gene>
    <name evidence="5" type="ORF">C1I93_05895</name>
</gene>
<evidence type="ECO:0000256" key="3">
    <source>
        <dbReference type="ARBA" id="ARBA00022898"/>
    </source>
</evidence>
<dbReference type="Proteomes" id="UP000248627">
    <property type="component" value="Unassembled WGS sequence"/>
</dbReference>
<evidence type="ECO:0000313" key="5">
    <source>
        <dbReference type="EMBL" id="PZF99390.1"/>
    </source>
</evidence>
<dbReference type="EMBL" id="POTX01000024">
    <property type="protein sequence ID" value="PZF99390.1"/>
    <property type="molecule type" value="Genomic_DNA"/>
</dbReference>
<dbReference type="PROSITE" id="PS00600">
    <property type="entry name" value="AA_TRANSFER_CLASS_3"/>
    <property type="match status" value="1"/>
</dbReference>
<dbReference type="InterPro" id="IPR015424">
    <property type="entry name" value="PyrdxlP-dep_Trfase"/>
</dbReference>